<dbReference type="eggNOG" id="arCOG00474">
    <property type="taxonomic scope" value="Archaea"/>
</dbReference>
<gene>
    <name evidence="1" type="ordered locus">Mcup_1597</name>
</gene>
<dbReference type="STRING" id="1006006.Mcup_1597"/>
<dbReference type="GO" id="GO:0005737">
    <property type="term" value="C:cytoplasm"/>
    <property type="evidence" value="ECO:0007669"/>
    <property type="project" value="TreeGrafter"/>
</dbReference>
<organism evidence="1 2">
    <name type="scientific">Metallosphaera cuprina (strain Ar-4)</name>
    <dbReference type="NCBI Taxonomy" id="1006006"/>
    <lineage>
        <taxon>Archaea</taxon>
        <taxon>Thermoproteota</taxon>
        <taxon>Thermoprotei</taxon>
        <taxon>Sulfolobales</taxon>
        <taxon>Sulfolobaceae</taxon>
        <taxon>Metallosphaera</taxon>
    </lineage>
</organism>
<dbReference type="AlphaFoldDB" id="F4FZL0"/>
<accession>F4FZL0</accession>
<dbReference type="GeneID" id="10493786"/>
<dbReference type="PANTHER" id="PTHR13017:SF0">
    <property type="entry name" value="METHENYLTETRAHYDROFOLATE SYNTHASE DOMAIN-CONTAINING PROTEIN"/>
    <property type="match status" value="1"/>
</dbReference>
<dbReference type="InterPro" id="IPR024185">
    <property type="entry name" value="FTHF_cligase-like_sf"/>
</dbReference>
<evidence type="ECO:0000313" key="2">
    <source>
        <dbReference type="Proteomes" id="UP000007812"/>
    </source>
</evidence>
<dbReference type="InterPro" id="IPR002698">
    <property type="entry name" value="FTHF_cligase"/>
</dbReference>
<dbReference type="KEGG" id="mcn:Mcup_1597"/>
<dbReference type="InterPro" id="IPR037171">
    <property type="entry name" value="NagB/RpiA_transferase-like"/>
</dbReference>
<sequence>MERLAKQEIRERIWKLMEEKGIASFPRPVKGRIPNFKGSVKASNNLTQTREYKEAKVVKSNPDAPQSPFRERALSDKKILLVPTPRLKGEFFLFSEKAWGNPREASKIVNFSRYGENVRLDDIPVIDLVVVGSVAVSPRGNRVGKGEGYSELEYAILREQGKVKETTPVATTVHSIQIVPDVPSEPFDVPVDIIATESSLIKTDGLEKPKGLILEYLTREKVNDTPYLMEYLRRTNRLHLIT</sequence>
<dbReference type="PATRIC" id="fig|1006006.8.peg.1594"/>
<reference evidence="1 2" key="1">
    <citation type="journal article" date="2011" name="J. Bacteriol.">
        <title>Complete genome sequence of Metallosphaera cuprina, a metal sulfide-oxidizing archaeon from a hot spring.</title>
        <authorList>
            <person name="Liu L.J."/>
            <person name="You X.Y."/>
            <person name="Zheng H."/>
            <person name="Wang S."/>
            <person name="Jiang C.Y."/>
            <person name="Liu S.J."/>
        </authorList>
    </citation>
    <scope>NUCLEOTIDE SEQUENCE [LARGE SCALE GENOMIC DNA]</scope>
    <source>
        <strain evidence="1 2">Ar-4</strain>
    </source>
</reference>
<protein>
    <submittedName>
        <fullName evidence="1">5-formyltetrahydrofolate cyclo-ligase</fullName>
    </submittedName>
</protein>
<proteinExistence type="predicted"/>
<dbReference type="Gene3D" id="3.40.50.10420">
    <property type="entry name" value="NagB/RpiA/CoA transferase-like"/>
    <property type="match status" value="1"/>
</dbReference>
<dbReference type="RefSeq" id="WP_013738198.1">
    <property type="nucleotide sequence ID" value="NC_015435.1"/>
</dbReference>
<keyword evidence="2" id="KW-1185">Reference proteome</keyword>
<evidence type="ECO:0000313" key="1">
    <source>
        <dbReference type="EMBL" id="AEB95700.1"/>
    </source>
</evidence>
<dbReference type="SUPFAM" id="SSF100950">
    <property type="entry name" value="NagB/RpiA/CoA transferase-like"/>
    <property type="match status" value="1"/>
</dbReference>
<dbReference type="Pfam" id="PF01812">
    <property type="entry name" value="5-FTHF_cyc-lig"/>
    <property type="match status" value="1"/>
</dbReference>
<dbReference type="PANTHER" id="PTHR13017">
    <property type="entry name" value="5-FORMYLTETRAHYDROFOLATE CYCLO-LIGASE-RELATED"/>
    <property type="match status" value="1"/>
</dbReference>
<dbReference type="OrthoDB" id="18307at2157"/>
<name>F4FZL0_METCR</name>
<dbReference type="EMBL" id="CP002656">
    <property type="protein sequence ID" value="AEB95700.1"/>
    <property type="molecule type" value="Genomic_DNA"/>
</dbReference>
<dbReference type="Proteomes" id="UP000007812">
    <property type="component" value="Chromosome"/>
</dbReference>
<dbReference type="GO" id="GO:0016874">
    <property type="term" value="F:ligase activity"/>
    <property type="evidence" value="ECO:0007669"/>
    <property type="project" value="UniProtKB-KW"/>
</dbReference>
<dbReference type="HOGENOM" id="CLU_031500_2_0_2"/>